<dbReference type="GO" id="GO:0006354">
    <property type="term" value="P:DNA-templated transcription elongation"/>
    <property type="evidence" value="ECO:0007669"/>
    <property type="project" value="TreeGrafter"/>
</dbReference>
<dbReference type="InterPro" id="IPR001437">
    <property type="entry name" value="Tscrpt_elong_fac_GreA/B_C"/>
</dbReference>
<keyword evidence="4" id="KW-1185">Reference proteome</keyword>
<organism evidence="3 4">
    <name type="scientific">Falsihalocynthiibacter arcticus</name>
    <dbReference type="NCBI Taxonomy" id="1579316"/>
    <lineage>
        <taxon>Bacteria</taxon>
        <taxon>Pseudomonadati</taxon>
        <taxon>Pseudomonadota</taxon>
        <taxon>Alphaproteobacteria</taxon>
        <taxon>Rhodobacterales</taxon>
        <taxon>Roseobacteraceae</taxon>
        <taxon>Falsihalocynthiibacter</taxon>
    </lineage>
</organism>
<dbReference type="GO" id="GO:0070063">
    <property type="term" value="F:RNA polymerase binding"/>
    <property type="evidence" value="ECO:0007669"/>
    <property type="project" value="InterPro"/>
</dbReference>
<feature type="region of interest" description="Disordered" evidence="1">
    <location>
        <begin position="1"/>
        <end position="34"/>
    </location>
</feature>
<dbReference type="GO" id="GO:0003677">
    <property type="term" value="F:DNA binding"/>
    <property type="evidence" value="ECO:0007669"/>
    <property type="project" value="InterPro"/>
</dbReference>
<name>A0A126V5D0_9RHOB</name>
<dbReference type="RefSeq" id="WP_039002759.1">
    <property type="nucleotide sequence ID" value="NZ_CP014327.1"/>
</dbReference>
<dbReference type="InterPro" id="IPR023459">
    <property type="entry name" value="Tscrpt_elong_fac_GreA/B_fam"/>
</dbReference>
<sequence>MSKAFTKEEDGDESIRLDDLPQSPHPNLVTPSGLATLNARLSERRRDLAKLKETPDAFDTKQAVAVTERDIRFLEGRISRAIVPDPKNHQTDIVAFGAEVDVMTEDDTRRTFRIVGEDEADPVQGLIAPYSPLGVALLGAELGSIVEWRKPASTVDLEILAIRFP</sequence>
<reference evidence="3 4" key="1">
    <citation type="submission" date="2016-02" db="EMBL/GenBank/DDBJ databases">
        <title>Complete genome sequence of Halocynthiibacter arcticus PAMC 20958t from arctic marine sediment.</title>
        <authorList>
            <person name="Lee Y.M."/>
            <person name="Baek K."/>
            <person name="Lee H.K."/>
            <person name="Shin S.C."/>
        </authorList>
    </citation>
    <scope>NUCLEOTIDE SEQUENCE [LARGE SCALE GENOMIC DNA]</scope>
    <source>
        <strain evidence="3">PAMC 20958</strain>
    </source>
</reference>
<evidence type="ECO:0000259" key="2">
    <source>
        <dbReference type="Pfam" id="PF01272"/>
    </source>
</evidence>
<evidence type="ECO:0000256" key="1">
    <source>
        <dbReference type="SAM" id="MobiDB-lite"/>
    </source>
</evidence>
<feature type="domain" description="Transcription elongation factor GreA/GreB C-terminal" evidence="2">
    <location>
        <begin position="90"/>
        <end position="163"/>
    </location>
</feature>
<evidence type="ECO:0000313" key="3">
    <source>
        <dbReference type="EMBL" id="AML53086.1"/>
    </source>
</evidence>
<proteinExistence type="predicted"/>
<dbReference type="AlphaFoldDB" id="A0A126V5D0"/>
<dbReference type="PANTHER" id="PTHR30437:SF6">
    <property type="entry name" value="TRANSCRIPTION ELONGATION FACTOR GREB"/>
    <property type="match status" value="1"/>
</dbReference>
<protein>
    <recommendedName>
        <fullName evidence="2">Transcription elongation factor GreA/GreB C-terminal domain-containing protein</fullName>
    </recommendedName>
</protein>
<dbReference type="KEGG" id="hat:RC74_19125"/>
<dbReference type="Proteomes" id="UP000070371">
    <property type="component" value="Chromosome"/>
</dbReference>
<dbReference type="EMBL" id="CP014327">
    <property type="protein sequence ID" value="AML53086.1"/>
    <property type="molecule type" value="Genomic_DNA"/>
</dbReference>
<dbReference type="SUPFAM" id="SSF54534">
    <property type="entry name" value="FKBP-like"/>
    <property type="match status" value="1"/>
</dbReference>
<gene>
    <name evidence="3" type="ORF">RC74_19125</name>
</gene>
<dbReference type="Gene3D" id="3.10.50.30">
    <property type="entry name" value="Transcription elongation factor, GreA/GreB, C-terminal domain"/>
    <property type="match status" value="1"/>
</dbReference>
<dbReference type="GO" id="GO:0032784">
    <property type="term" value="P:regulation of DNA-templated transcription elongation"/>
    <property type="evidence" value="ECO:0007669"/>
    <property type="project" value="InterPro"/>
</dbReference>
<accession>A0A126V5D0</accession>
<dbReference type="OrthoDB" id="9808774at2"/>
<feature type="compositionally biased region" description="Basic and acidic residues" evidence="1">
    <location>
        <begin position="1"/>
        <end position="19"/>
    </location>
</feature>
<evidence type="ECO:0000313" key="4">
    <source>
        <dbReference type="Proteomes" id="UP000070371"/>
    </source>
</evidence>
<dbReference type="Pfam" id="PF01272">
    <property type="entry name" value="GreA_GreB"/>
    <property type="match status" value="1"/>
</dbReference>
<dbReference type="STRING" id="1579316.RC74_19125"/>
<dbReference type="PANTHER" id="PTHR30437">
    <property type="entry name" value="TRANSCRIPTION ELONGATION FACTOR GREA"/>
    <property type="match status" value="1"/>
</dbReference>
<dbReference type="InterPro" id="IPR036953">
    <property type="entry name" value="GreA/GreB_C_sf"/>
</dbReference>